<evidence type="ECO:0000256" key="7">
    <source>
        <dbReference type="ARBA" id="ARBA00023054"/>
    </source>
</evidence>
<evidence type="ECO:0000256" key="14">
    <source>
        <dbReference type="SAM" id="Coils"/>
    </source>
</evidence>
<evidence type="ECO:0000259" key="16">
    <source>
        <dbReference type="PROSITE" id="PS50913"/>
    </source>
</evidence>
<evidence type="ECO:0000256" key="3">
    <source>
        <dbReference type="ARBA" id="ARBA00004395"/>
    </source>
</evidence>
<keyword evidence="17" id="KW-1185">Reference proteome</keyword>
<dbReference type="GO" id="GO:0000139">
    <property type="term" value="C:Golgi membrane"/>
    <property type="evidence" value="ECO:0007669"/>
    <property type="project" value="UniProtKB-SubCell"/>
</dbReference>
<feature type="region of interest" description="Disordered" evidence="15">
    <location>
        <begin position="31"/>
        <end position="57"/>
    </location>
</feature>
<evidence type="ECO:0000256" key="10">
    <source>
        <dbReference type="ARBA" id="ARBA00070165"/>
    </source>
</evidence>
<dbReference type="Pfam" id="PF01465">
    <property type="entry name" value="GRIP"/>
    <property type="match status" value="1"/>
</dbReference>
<dbReference type="InterPro" id="IPR051952">
    <property type="entry name" value="Golgi-autophagy_related"/>
</dbReference>
<feature type="domain" description="GRIP" evidence="16">
    <location>
        <begin position="760"/>
        <end position="809"/>
    </location>
</feature>
<evidence type="ECO:0000256" key="6">
    <source>
        <dbReference type="ARBA" id="ARBA00023034"/>
    </source>
</evidence>
<evidence type="ECO:0000256" key="9">
    <source>
        <dbReference type="ARBA" id="ARBA00023329"/>
    </source>
</evidence>
<comment type="subcellular location">
    <subcellularLocation>
        <location evidence="2">Cytoplasmic vesicle</location>
        <location evidence="2">Secretory vesicle</location>
        <location evidence="2">Acrosome</location>
    </subcellularLocation>
    <subcellularLocation>
        <location evidence="3">Golgi apparatus membrane</location>
        <topology evidence="3">Peripheral membrane protein</topology>
    </subcellularLocation>
    <subcellularLocation>
        <location evidence="1">Golgi apparatus</location>
        <location evidence="1">trans-Golgi network membrane</location>
    </subcellularLocation>
</comment>
<evidence type="ECO:0000256" key="12">
    <source>
        <dbReference type="ARBA" id="ARBA00093371"/>
    </source>
</evidence>
<feature type="compositionally biased region" description="Basic and acidic residues" evidence="15">
    <location>
        <begin position="706"/>
        <end position="738"/>
    </location>
</feature>
<dbReference type="PANTHER" id="PTHR23157">
    <property type="entry name" value="GRIP AND COILED-COIL DOMAIN-CONTAINING PROTEIN 1"/>
    <property type="match status" value="1"/>
</dbReference>
<dbReference type="PANTHER" id="PTHR23157:SF24">
    <property type="entry name" value="GOLGIN SUBFAMILY A MEMBER 1"/>
    <property type="match status" value="1"/>
</dbReference>
<dbReference type="Proteomes" id="UP000808372">
    <property type="component" value="Chromosome 1"/>
</dbReference>
<feature type="coiled-coil region" evidence="14">
    <location>
        <begin position="200"/>
        <end position="477"/>
    </location>
</feature>
<keyword evidence="9" id="KW-0968">Cytoplasmic vesicle</keyword>
<protein>
    <recommendedName>
        <fullName evidence="10">Golgin subfamily A member 1</fullName>
    </recommendedName>
    <alternativeName>
        <fullName evidence="11">Golgin-97</fullName>
    </alternativeName>
</protein>
<dbReference type="GO" id="GO:0001669">
    <property type="term" value="C:acrosomal vesicle"/>
    <property type="evidence" value="ECO:0007669"/>
    <property type="project" value="UniProtKB-SubCell"/>
</dbReference>
<evidence type="ECO:0000256" key="1">
    <source>
        <dbReference type="ARBA" id="ARBA00004198"/>
    </source>
</evidence>
<comment type="function">
    <text evidence="12">Involved in vesicular trafficking at the Golgi apparatus level. Involved in endosome-to-Golgi trafficking. Mechanistically, captures transport vesicles arriving from endosomes via the protein TBC1D23. Recognized vesicles are then tethered to the trans-Golgi before subsequent SNARE engagement and vesicle fusion. Selectively regulates E-cadherin transport from the trans-Golgi network in tubulovesicular carriers.</text>
</comment>
<evidence type="ECO:0000256" key="15">
    <source>
        <dbReference type="SAM" id="MobiDB-lite"/>
    </source>
</evidence>
<keyword evidence="4" id="KW-0597">Phosphoprotein</keyword>
<evidence type="ECO:0000256" key="8">
    <source>
        <dbReference type="ARBA" id="ARBA00023136"/>
    </source>
</evidence>
<dbReference type="RefSeq" id="XP_038863299.1">
    <property type="nucleotide sequence ID" value="XM_039007371.1"/>
</dbReference>
<evidence type="ECO:0000256" key="4">
    <source>
        <dbReference type="ARBA" id="ARBA00022553"/>
    </source>
</evidence>
<accession>A0A8U1C790</accession>
<proteinExistence type="predicted"/>
<evidence type="ECO:0000256" key="2">
    <source>
        <dbReference type="ARBA" id="ARBA00004218"/>
    </source>
</evidence>
<feature type="region of interest" description="Disordered" evidence="15">
    <location>
        <begin position="591"/>
        <end position="610"/>
    </location>
</feature>
<dbReference type="CTD" id="2800"/>
<keyword evidence="6" id="KW-0333">Golgi apparatus</keyword>
<feature type="region of interest" description="Disordered" evidence="15">
    <location>
        <begin position="706"/>
        <end position="758"/>
    </location>
</feature>
<evidence type="ECO:0000256" key="13">
    <source>
        <dbReference type="ARBA" id="ARBA00093537"/>
    </source>
</evidence>
<evidence type="ECO:0000313" key="17">
    <source>
        <dbReference type="Proteomes" id="UP000808372"/>
    </source>
</evidence>
<reference evidence="18" key="1">
    <citation type="submission" date="2025-08" db="UniProtKB">
        <authorList>
            <consortium name="RefSeq"/>
        </authorList>
    </citation>
    <scope>IDENTIFICATION</scope>
    <source>
        <tissue evidence="18">White muscle</tissue>
    </source>
</reference>
<keyword evidence="8" id="KW-0472">Membrane</keyword>
<dbReference type="PROSITE" id="PS50913">
    <property type="entry name" value="GRIP"/>
    <property type="match status" value="1"/>
</dbReference>
<keyword evidence="5" id="KW-0013">ADP-ribosylation</keyword>
<name>A0A8U1C790_SALNM</name>
<evidence type="ECO:0000313" key="18">
    <source>
        <dbReference type="RefSeq" id="XP_038863299.1"/>
    </source>
</evidence>
<gene>
    <name evidence="18" type="primary">golga1</name>
</gene>
<dbReference type="SMART" id="SM00755">
    <property type="entry name" value="Grip"/>
    <property type="match status" value="1"/>
</dbReference>
<evidence type="ECO:0000256" key="5">
    <source>
        <dbReference type="ARBA" id="ARBA00022765"/>
    </source>
</evidence>
<keyword evidence="7 14" id="KW-0175">Coiled coil</keyword>
<dbReference type="InterPro" id="IPR000237">
    <property type="entry name" value="GRIP_dom"/>
</dbReference>
<feature type="compositionally biased region" description="Low complexity" evidence="15">
    <location>
        <begin position="591"/>
        <end position="607"/>
    </location>
</feature>
<dbReference type="GO" id="GO:0005802">
    <property type="term" value="C:trans-Golgi network"/>
    <property type="evidence" value="ECO:0007669"/>
    <property type="project" value="UniProtKB-ARBA"/>
</dbReference>
<dbReference type="FunFam" id="1.10.220.60:FF:000002">
    <property type="entry name" value="Golgin subfamily A member 1"/>
    <property type="match status" value="1"/>
</dbReference>
<dbReference type="GeneID" id="120058429"/>
<dbReference type="Gene3D" id="1.10.220.60">
    <property type="entry name" value="GRIP domain"/>
    <property type="match status" value="1"/>
</dbReference>
<organism evidence="17 18">
    <name type="scientific">Salvelinus namaycush</name>
    <name type="common">Lake trout</name>
    <name type="synonym">Salmo namaycush</name>
    <dbReference type="NCBI Taxonomy" id="8040"/>
    <lineage>
        <taxon>Eukaryota</taxon>
        <taxon>Metazoa</taxon>
        <taxon>Chordata</taxon>
        <taxon>Craniata</taxon>
        <taxon>Vertebrata</taxon>
        <taxon>Euteleostomi</taxon>
        <taxon>Actinopterygii</taxon>
        <taxon>Neopterygii</taxon>
        <taxon>Teleostei</taxon>
        <taxon>Protacanthopterygii</taxon>
        <taxon>Salmoniformes</taxon>
        <taxon>Salmonidae</taxon>
        <taxon>Salmoninae</taxon>
        <taxon>Salvelinus</taxon>
    </lineage>
</organism>
<evidence type="ECO:0000256" key="11">
    <source>
        <dbReference type="ARBA" id="ARBA00078935"/>
    </source>
</evidence>
<dbReference type="AlphaFoldDB" id="A0A8U1C790"/>
<sequence length="839" mass="96271">MFAKLKKKIAEEAATAPRTGVRMLRSYSKESITSVGADSGDDFASDGSSSRDDLSSQILRRNDQIRKLEAKLSDYAEQLRLMQKTKDKLEIALEKHQDSSMRKLQDQNETHQANRAKMAEGMALALDKKDQEWMERISTLEQEKASLSVRLDDMMEQSLTLFQKRDDLDELEGFQQQELAKVKHMLLSKEEQLVQRERVLHQKGAELQMAKKGLAEAQEQLRALGEEHQESCRLNTELEMEREELLEVREEAEKKISELEGRGQNLQKVIQQSQSRAAAVEKSLRTLQIENNALKLEQHKAAVTDEDKERVLLDLQEKNSSLERRLHGNLSEDELLQELLKEKSTLEQRLEDTRVELLEARTNHADTVSSLETQISRLNNNVTELQTLLRHKDDSSKNYRERTDAQIAGLEQQVQESNERLKNTEQQISDKQAHLDKLQAEWSVERDSLQQQVSAERQQGQERAGRLEEQLTALQTERDTEHTSAQARISELEQERASLLRGRDKADVALRRQAEELEQARSELSSRQTVSVEIAMALEDTRRQKEELQLQVVEMMASLQTTSQELAHVTEQLKRKEEDLQTLRNELQSAQSSLSQLQEEGLQAAAQERQEEKDSQLVSLRQELLTQNEQLDSCQLRVSELEVEVETLTLQQTPELCELDQNGTVTVDDLDHMQKANRDLEQQLSDKNKTIKQLQQRLAELKRTLQKELKLKPETESDGKERAQEGRGERQERPDRIFTEPAPGPAPGPNTTVTNTSDLNDSREINFEYLKHVVLKFMSSREAEAYQLIRAVSVLLNFTGEEEDMLKQTLEYKMSWFGSKPSPKGIVRPSVSGAPAHWS</sequence>
<comment type="subunit">
    <text evidence="13">Interacts with RAB6A. Directly interacts with TBC1D23. Interacts with FAM91A1; this interaction may be mediated by TBC1D23. Interacts with ARL1; this interaction recruits Golgin-97/GOLGA1 onto the Golgi apparatus.</text>
</comment>